<organism evidence="2 3">
    <name type="scientific">Nocardioides dubius</name>
    <dbReference type="NCBI Taxonomy" id="317019"/>
    <lineage>
        <taxon>Bacteria</taxon>
        <taxon>Bacillati</taxon>
        <taxon>Actinomycetota</taxon>
        <taxon>Actinomycetes</taxon>
        <taxon>Propionibacteriales</taxon>
        <taxon>Nocardioidaceae</taxon>
        <taxon>Nocardioides</taxon>
    </lineage>
</organism>
<comment type="caution">
    <text evidence="2">The sequence shown here is derived from an EMBL/GenBank/DDBJ whole genome shotgun (WGS) entry which is preliminary data.</text>
</comment>
<dbReference type="Proteomes" id="UP001501581">
    <property type="component" value="Unassembled WGS sequence"/>
</dbReference>
<evidence type="ECO:0000313" key="3">
    <source>
        <dbReference type="Proteomes" id="UP001501581"/>
    </source>
</evidence>
<feature type="region of interest" description="Disordered" evidence="1">
    <location>
        <begin position="1"/>
        <end position="80"/>
    </location>
</feature>
<evidence type="ECO:0000313" key="2">
    <source>
        <dbReference type="EMBL" id="GAA1092070.1"/>
    </source>
</evidence>
<keyword evidence="3" id="KW-1185">Reference proteome</keyword>
<evidence type="ECO:0000256" key="1">
    <source>
        <dbReference type="SAM" id="MobiDB-lite"/>
    </source>
</evidence>
<gene>
    <name evidence="2" type="ORF">GCM10009668_03740</name>
</gene>
<feature type="compositionally biased region" description="Low complexity" evidence="1">
    <location>
        <begin position="47"/>
        <end position="57"/>
    </location>
</feature>
<feature type="compositionally biased region" description="Basic residues" evidence="1">
    <location>
        <begin position="34"/>
        <end position="45"/>
    </location>
</feature>
<dbReference type="EMBL" id="BAAALG010000002">
    <property type="protein sequence ID" value="GAA1092070.1"/>
    <property type="molecule type" value="Genomic_DNA"/>
</dbReference>
<reference evidence="2 3" key="1">
    <citation type="journal article" date="2019" name="Int. J. Syst. Evol. Microbiol.">
        <title>The Global Catalogue of Microorganisms (GCM) 10K type strain sequencing project: providing services to taxonomists for standard genome sequencing and annotation.</title>
        <authorList>
            <consortium name="The Broad Institute Genomics Platform"/>
            <consortium name="The Broad Institute Genome Sequencing Center for Infectious Disease"/>
            <person name="Wu L."/>
            <person name="Ma J."/>
        </authorList>
    </citation>
    <scope>NUCLEOTIDE SEQUENCE [LARGE SCALE GENOMIC DNA]</scope>
    <source>
        <strain evidence="2 3">JCM 13008</strain>
    </source>
</reference>
<dbReference type="RefSeq" id="WP_343990771.1">
    <property type="nucleotide sequence ID" value="NZ_BAAALG010000002.1"/>
</dbReference>
<sequence length="142" mass="15335">MSRRVSLPAADDLFRPTAPAAQPSDPEPAPKPARAPRKAAAKKAAPRAESPTAAAVADEPAERTSAAPARRPSGRVRHDEKMTVYITSDELLDLEHARLSLRRTHGLAVDRGRLVRQAIAMALADLEAHGEDSQLVQRLREA</sequence>
<proteinExistence type="predicted"/>
<protein>
    <recommendedName>
        <fullName evidence="4">Cobyrinic acid a,c-diamide synthase</fullName>
    </recommendedName>
</protein>
<name>A0ABN1TM38_9ACTN</name>
<accession>A0ABN1TM38</accession>
<evidence type="ECO:0008006" key="4">
    <source>
        <dbReference type="Google" id="ProtNLM"/>
    </source>
</evidence>